<dbReference type="SUPFAM" id="SSF54862">
    <property type="entry name" value="4Fe-4S ferredoxins"/>
    <property type="match status" value="1"/>
</dbReference>
<keyword evidence="2" id="KW-0479">Metal-binding</keyword>
<dbReference type="PROSITE" id="PS00198">
    <property type="entry name" value="4FE4S_FER_1"/>
    <property type="match status" value="1"/>
</dbReference>
<evidence type="ECO:0000256" key="2">
    <source>
        <dbReference type="ARBA" id="ARBA00022723"/>
    </source>
</evidence>
<gene>
    <name evidence="7" type="ordered locus">Despr_2121</name>
</gene>
<reference evidence="7 8" key="1">
    <citation type="journal article" date="2011" name="Stand. Genomic Sci.">
        <title>Complete genome sequence of Desulfobulbus propionicus type strain (1pr3).</title>
        <authorList>
            <person name="Pagani I."/>
            <person name="Lapidus A."/>
            <person name="Nolan M."/>
            <person name="Lucas S."/>
            <person name="Hammon N."/>
            <person name="Deshpande S."/>
            <person name="Cheng J.F."/>
            <person name="Chertkov O."/>
            <person name="Davenport K."/>
            <person name="Tapia R."/>
            <person name="Han C."/>
            <person name="Goodwin L."/>
            <person name="Pitluck S."/>
            <person name="Liolios K."/>
            <person name="Mavromatis K."/>
            <person name="Ivanova N."/>
            <person name="Mikhailova N."/>
            <person name="Pati A."/>
            <person name="Chen A."/>
            <person name="Palaniappan K."/>
            <person name="Land M."/>
            <person name="Hauser L."/>
            <person name="Chang Y.J."/>
            <person name="Jeffries C.D."/>
            <person name="Detter J.C."/>
            <person name="Brambilla E."/>
            <person name="Kannan K.P."/>
            <person name="Djao O.D."/>
            <person name="Rohde M."/>
            <person name="Pukall R."/>
            <person name="Spring S."/>
            <person name="Goker M."/>
            <person name="Sikorski J."/>
            <person name="Woyke T."/>
            <person name="Bristow J."/>
            <person name="Eisen J.A."/>
            <person name="Markowitz V."/>
            <person name="Hugenholtz P."/>
            <person name="Kyrpides N.C."/>
            <person name="Klenk H.P."/>
        </authorList>
    </citation>
    <scope>NUCLEOTIDE SEQUENCE [LARGE SCALE GENOMIC DNA]</scope>
    <source>
        <strain evidence="8">ATCC 33891 / DSM 2032 / 1pr3</strain>
    </source>
</reference>
<dbReference type="GO" id="GO:0046872">
    <property type="term" value="F:metal ion binding"/>
    <property type="evidence" value="ECO:0007669"/>
    <property type="project" value="UniProtKB-KW"/>
</dbReference>
<accession>A0A7U3YMT4</accession>
<dbReference type="KEGG" id="dpr:Despr_2121"/>
<dbReference type="AlphaFoldDB" id="A0A7U3YMT4"/>
<evidence type="ECO:0000256" key="5">
    <source>
        <dbReference type="ARBA" id="ARBA00023014"/>
    </source>
</evidence>
<keyword evidence="3" id="KW-0560">Oxidoreductase</keyword>
<dbReference type="Gene3D" id="3.40.109.10">
    <property type="entry name" value="NADH Oxidase"/>
    <property type="match status" value="1"/>
</dbReference>
<dbReference type="InterPro" id="IPR017900">
    <property type="entry name" value="4Fe4S_Fe_S_CS"/>
</dbReference>
<evidence type="ECO:0000313" key="8">
    <source>
        <dbReference type="Proteomes" id="UP000006365"/>
    </source>
</evidence>
<dbReference type="Proteomes" id="UP000006365">
    <property type="component" value="Chromosome"/>
</dbReference>
<keyword evidence="5" id="KW-0411">Iron-sulfur</keyword>
<dbReference type="GO" id="GO:0051536">
    <property type="term" value="F:iron-sulfur cluster binding"/>
    <property type="evidence" value="ECO:0007669"/>
    <property type="project" value="UniProtKB-KW"/>
</dbReference>
<comment type="similarity">
    <text evidence="1">Belongs to the nitroreductase family.</text>
</comment>
<dbReference type="PANTHER" id="PTHR43673:SF10">
    <property type="entry name" value="NADH DEHYDROGENASE_NAD(P)H NITROREDUCTASE XCC3605-RELATED"/>
    <property type="match status" value="1"/>
</dbReference>
<keyword evidence="4" id="KW-0408">Iron</keyword>
<evidence type="ECO:0000313" key="7">
    <source>
        <dbReference type="EMBL" id="ADW18268.1"/>
    </source>
</evidence>
<evidence type="ECO:0000259" key="6">
    <source>
        <dbReference type="PROSITE" id="PS51379"/>
    </source>
</evidence>
<dbReference type="Pfam" id="PF00881">
    <property type="entry name" value="Nitroreductase"/>
    <property type="match status" value="1"/>
</dbReference>
<evidence type="ECO:0000256" key="1">
    <source>
        <dbReference type="ARBA" id="ARBA00007118"/>
    </source>
</evidence>
<dbReference type="PROSITE" id="PS51379">
    <property type="entry name" value="4FE4S_FER_2"/>
    <property type="match status" value="2"/>
</dbReference>
<dbReference type="PANTHER" id="PTHR43673">
    <property type="entry name" value="NAD(P)H NITROREDUCTASE YDGI-RELATED"/>
    <property type="match status" value="1"/>
</dbReference>
<keyword evidence="8" id="KW-1185">Reference proteome</keyword>
<dbReference type="GO" id="GO:0016491">
    <property type="term" value="F:oxidoreductase activity"/>
    <property type="evidence" value="ECO:0007669"/>
    <property type="project" value="UniProtKB-KW"/>
</dbReference>
<dbReference type="InterPro" id="IPR029479">
    <property type="entry name" value="Nitroreductase"/>
</dbReference>
<dbReference type="InterPro" id="IPR000415">
    <property type="entry name" value="Nitroreductase-like"/>
</dbReference>
<sequence length="276" mass="30214">MELFTVNQQTCNRDGVCAAVCPMGIIDWAPGALPVPAMDAANLCIRCGHCVAVCPTGSFSHRDMPVDVCPPVRPELRCSSEQGEQFLRARRSIRVYRDTPVPRDTLAKLIDIARHAPSGINSQGVGWLVLGDRQELRKLAGMVIDWMEWMRAETPEAAKALHLDRTVERWRAGHDVILRGAPAVIVAHAETANRMAATTCTIALTYLELATTVLGLGGCWAGYFNAAVNAYPPMAEALGLPPGRQCHGAMMVGYPKFAYRRLPVRNPSSIHWRMGT</sequence>
<dbReference type="EMBL" id="CP002364">
    <property type="protein sequence ID" value="ADW18268.1"/>
    <property type="molecule type" value="Genomic_DNA"/>
</dbReference>
<protein>
    <submittedName>
        <fullName evidence="7">Nitroreductase</fullName>
    </submittedName>
</protein>
<feature type="domain" description="4Fe-4S ferredoxin-type" evidence="6">
    <location>
        <begin position="2"/>
        <end position="31"/>
    </location>
</feature>
<dbReference type="Pfam" id="PF13187">
    <property type="entry name" value="Fer4_9"/>
    <property type="match status" value="1"/>
</dbReference>
<organism evidence="7 8">
    <name type="scientific">Desulfobulbus propionicus (strain ATCC 33891 / DSM 2032 / VKM B-1956 / 1pr3)</name>
    <dbReference type="NCBI Taxonomy" id="577650"/>
    <lineage>
        <taxon>Bacteria</taxon>
        <taxon>Pseudomonadati</taxon>
        <taxon>Thermodesulfobacteriota</taxon>
        <taxon>Desulfobulbia</taxon>
        <taxon>Desulfobulbales</taxon>
        <taxon>Desulfobulbaceae</taxon>
        <taxon>Desulfobulbus</taxon>
    </lineage>
</organism>
<proteinExistence type="inferred from homology"/>
<dbReference type="InterPro" id="IPR017896">
    <property type="entry name" value="4Fe4S_Fe-S-bd"/>
</dbReference>
<name>A0A7U3YMT4_DESPD</name>
<dbReference type="Gene3D" id="3.30.70.20">
    <property type="match status" value="1"/>
</dbReference>
<feature type="domain" description="4Fe-4S ferredoxin-type" evidence="6">
    <location>
        <begin position="34"/>
        <end position="64"/>
    </location>
</feature>
<evidence type="ECO:0000256" key="3">
    <source>
        <dbReference type="ARBA" id="ARBA00023002"/>
    </source>
</evidence>
<dbReference type="CDD" id="cd02143">
    <property type="entry name" value="nitroreductase_FeS-like"/>
    <property type="match status" value="1"/>
</dbReference>
<evidence type="ECO:0000256" key="4">
    <source>
        <dbReference type="ARBA" id="ARBA00023004"/>
    </source>
</evidence>
<dbReference type="RefSeq" id="WP_015724807.1">
    <property type="nucleotide sequence ID" value="NC_014972.1"/>
</dbReference>
<dbReference type="SUPFAM" id="SSF55469">
    <property type="entry name" value="FMN-dependent nitroreductase-like"/>
    <property type="match status" value="1"/>
</dbReference>